<protein>
    <recommendedName>
        <fullName evidence="5">EamA domain-containing protein</fullName>
    </recommendedName>
</protein>
<dbReference type="Proteomes" id="UP001153404">
    <property type="component" value="Unassembled WGS sequence"/>
</dbReference>
<dbReference type="InterPro" id="IPR037185">
    <property type="entry name" value="EmrE-like"/>
</dbReference>
<keyword evidence="2" id="KW-1133">Transmembrane helix</keyword>
<reference evidence="3" key="1">
    <citation type="submission" date="2022-10" db="EMBL/GenBank/DDBJ databases">
        <title>Comparative genomic analysis of Cohnella hashimotonis sp. nov., isolated from the International Space Station.</title>
        <authorList>
            <person name="Simpson A."/>
            <person name="Venkateswaran K."/>
        </authorList>
    </citation>
    <scope>NUCLEOTIDE SEQUENCE</scope>
    <source>
        <strain evidence="3">DSM 28161</strain>
    </source>
</reference>
<feature type="transmembrane region" description="Helical" evidence="2">
    <location>
        <begin position="22"/>
        <end position="39"/>
    </location>
</feature>
<evidence type="ECO:0000256" key="1">
    <source>
        <dbReference type="ARBA" id="ARBA00004127"/>
    </source>
</evidence>
<evidence type="ECO:0000256" key="2">
    <source>
        <dbReference type="SAM" id="Phobius"/>
    </source>
</evidence>
<proteinExistence type="predicted"/>
<gene>
    <name evidence="3" type="ORF">OMP40_39175</name>
</gene>
<sequence length="41" mass="4409">MFAANSLVVVILSLAVYRERLSVPQIAALICLLGGLVLIRI</sequence>
<evidence type="ECO:0008006" key="5">
    <source>
        <dbReference type="Google" id="ProtNLM"/>
    </source>
</evidence>
<dbReference type="SUPFAM" id="SSF103481">
    <property type="entry name" value="Multidrug resistance efflux transporter EmrE"/>
    <property type="match status" value="1"/>
</dbReference>
<keyword evidence="4" id="KW-1185">Reference proteome</keyword>
<evidence type="ECO:0000313" key="3">
    <source>
        <dbReference type="EMBL" id="MDG0814644.1"/>
    </source>
</evidence>
<comment type="subcellular location">
    <subcellularLocation>
        <location evidence="1">Endomembrane system</location>
        <topology evidence="1">Multi-pass membrane protein</topology>
    </subcellularLocation>
</comment>
<comment type="caution">
    <text evidence="3">The sequence shown here is derived from an EMBL/GenBank/DDBJ whole genome shotgun (WGS) entry which is preliminary data.</text>
</comment>
<keyword evidence="2" id="KW-0472">Membrane</keyword>
<evidence type="ECO:0000313" key="4">
    <source>
        <dbReference type="Proteomes" id="UP001153404"/>
    </source>
</evidence>
<keyword evidence="2" id="KW-0812">Transmembrane</keyword>
<dbReference type="AlphaFoldDB" id="A0A9X4L669"/>
<name>A0A9X4L669_9BACL</name>
<organism evidence="3 4">
    <name type="scientific">Cohnella rhizosphaerae</name>
    <dbReference type="NCBI Taxonomy" id="1457232"/>
    <lineage>
        <taxon>Bacteria</taxon>
        <taxon>Bacillati</taxon>
        <taxon>Bacillota</taxon>
        <taxon>Bacilli</taxon>
        <taxon>Bacillales</taxon>
        <taxon>Paenibacillaceae</taxon>
        <taxon>Cohnella</taxon>
    </lineage>
</organism>
<accession>A0A9X4L669</accession>
<dbReference type="EMBL" id="JAPDIA010000009">
    <property type="protein sequence ID" value="MDG0814644.1"/>
    <property type="molecule type" value="Genomic_DNA"/>
</dbReference>